<reference evidence="1 2" key="1">
    <citation type="submission" date="2018-01" db="EMBL/GenBank/DDBJ databases">
        <title>Whole genome sequencing of Histamine producing bacteria.</title>
        <authorList>
            <person name="Butler K."/>
        </authorList>
    </citation>
    <scope>NUCLEOTIDE SEQUENCE [LARGE SCALE GENOMIC DNA]</scope>
    <source>
        <strain evidence="1 2">JCM 12947</strain>
    </source>
</reference>
<keyword evidence="2" id="KW-1185">Reference proteome</keyword>
<organism evidence="1 2">
    <name type="scientific">Photobacterium frigidiphilum</name>
    <dbReference type="NCBI Taxonomy" id="264736"/>
    <lineage>
        <taxon>Bacteria</taxon>
        <taxon>Pseudomonadati</taxon>
        <taxon>Pseudomonadota</taxon>
        <taxon>Gammaproteobacteria</taxon>
        <taxon>Vibrionales</taxon>
        <taxon>Vibrionaceae</taxon>
        <taxon>Photobacterium</taxon>
    </lineage>
</organism>
<sequence>MKKLVPVVFLSMLMVGCGGGDSSSSSPQNNYSQRVSSKTQLSVDAADLQELQNVKYASNDGIAFSTPENFQK</sequence>
<name>A0A2T3JIJ3_9GAMM</name>
<dbReference type="PROSITE" id="PS51257">
    <property type="entry name" value="PROKAR_LIPOPROTEIN"/>
    <property type="match status" value="1"/>
</dbReference>
<dbReference type="RefSeq" id="WP_107242564.1">
    <property type="nucleotide sequence ID" value="NZ_PYMJ01000008.1"/>
</dbReference>
<evidence type="ECO:0000313" key="2">
    <source>
        <dbReference type="Proteomes" id="UP000240987"/>
    </source>
</evidence>
<dbReference type="Proteomes" id="UP000240987">
    <property type="component" value="Unassembled WGS sequence"/>
</dbReference>
<evidence type="ECO:0000313" key="1">
    <source>
        <dbReference type="EMBL" id="PSU48813.1"/>
    </source>
</evidence>
<accession>A0A2T3JIJ3</accession>
<dbReference type="AlphaFoldDB" id="A0A2T3JIJ3"/>
<protein>
    <submittedName>
        <fullName evidence="1">Uncharacterized protein</fullName>
    </submittedName>
</protein>
<dbReference type="OrthoDB" id="7068430at2"/>
<proteinExistence type="predicted"/>
<comment type="caution">
    <text evidence="1">The sequence shown here is derived from an EMBL/GenBank/DDBJ whole genome shotgun (WGS) entry which is preliminary data.</text>
</comment>
<dbReference type="EMBL" id="PYMJ01000008">
    <property type="protein sequence ID" value="PSU48813.1"/>
    <property type="molecule type" value="Genomic_DNA"/>
</dbReference>
<gene>
    <name evidence="1" type="ORF">C9J12_09905</name>
</gene>